<name>A0A168IN52_MUCCL</name>
<keyword evidence="2" id="KW-0479">Metal-binding</keyword>
<comment type="caution">
    <text evidence="5">The sequence shown here is derived from an EMBL/GenBank/DDBJ whole genome shotgun (WGS) entry which is preliminary data.</text>
</comment>
<dbReference type="PANTHER" id="PTHR13620">
    <property type="entry name" value="3-5 EXONUCLEASE"/>
    <property type="match status" value="1"/>
</dbReference>
<dbReference type="PANTHER" id="PTHR13620:SF109">
    <property type="entry name" value="3'-5' EXONUCLEASE"/>
    <property type="match status" value="1"/>
</dbReference>
<dbReference type="GO" id="GO:0003676">
    <property type="term" value="F:nucleic acid binding"/>
    <property type="evidence" value="ECO:0007669"/>
    <property type="project" value="InterPro"/>
</dbReference>
<evidence type="ECO:0000313" key="6">
    <source>
        <dbReference type="Proteomes" id="UP000077051"/>
    </source>
</evidence>
<dbReference type="SUPFAM" id="SSF53098">
    <property type="entry name" value="Ribonuclease H-like"/>
    <property type="match status" value="1"/>
</dbReference>
<dbReference type="GO" id="GO:0008408">
    <property type="term" value="F:3'-5' exonuclease activity"/>
    <property type="evidence" value="ECO:0007669"/>
    <property type="project" value="UniProtKB-ARBA"/>
</dbReference>
<organism evidence="5 6">
    <name type="scientific">Mucor lusitanicus CBS 277.49</name>
    <dbReference type="NCBI Taxonomy" id="747725"/>
    <lineage>
        <taxon>Eukaryota</taxon>
        <taxon>Fungi</taxon>
        <taxon>Fungi incertae sedis</taxon>
        <taxon>Mucoromycota</taxon>
        <taxon>Mucoromycotina</taxon>
        <taxon>Mucoromycetes</taxon>
        <taxon>Mucorales</taxon>
        <taxon>Mucorineae</taxon>
        <taxon>Mucoraceae</taxon>
        <taxon>Mucor</taxon>
    </lineage>
</organism>
<dbReference type="VEuPathDB" id="FungiDB:MUCCIDRAFT_113596"/>
<evidence type="ECO:0000256" key="1">
    <source>
        <dbReference type="ARBA" id="ARBA00022722"/>
    </source>
</evidence>
<dbReference type="GO" id="GO:0046872">
    <property type="term" value="F:metal ion binding"/>
    <property type="evidence" value="ECO:0007669"/>
    <property type="project" value="UniProtKB-KW"/>
</dbReference>
<evidence type="ECO:0000313" key="5">
    <source>
        <dbReference type="EMBL" id="OAD00142.1"/>
    </source>
</evidence>
<accession>A0A168IN52</accession>
<dbReference type="OrthoDB" id="2282351at2759"/>
<sequence>MAPDNCSHPAKWSPRAGTLLYYTPREYNHVVKDRDFLEKHLPSQANSKKTEDPYRHLEHLAAVPSSYTVDVFDTSGCIAAKCLDIISDLEPNEKLYIGFDTEWTAFSDGTYVAVYQIAYKNSIFLFHISKATRGKPVSSFPADLKHLFASKRIIKVGRKNSSLHALTAIVLQKYLPKPESIRTSNNGDVDNLLSEEAVKYAALDAFVSLEIYQQLKDLPDARRPLDTSNGVASKDGLSVCIFPSRACSGSRAAYGRLVDQREHNDFFLDNHK</sequence>
<proteinExistence type="predicted"/>
<dbReference type="InterPro" id="IPR012337">
    <property type="entry name" value="RNaseH-like_sf"/>
</dbReference>
<keyword evidence="4" id="KW-0269">Exonuclease</keyword>
<evidence type="ECO:0000256" key="4">
    <source>
        <dbReference type="ARBA" id="ARBA00022839"/>
    </source>
</evidence>
<reference evidence="5 6" key="1">
    <citation type="submission" date="2015-06" db="EMBL/GenBank/DDBJ databases">
        <title>Expansion of signal transduction pathways in fungi by whole-genome duplication.</title>
        <authorList>
            <consortium name="DOE Joint Genome Institute"/>
            <person name="Corrochano L.M."/>
            <person name="Kuo A."/>
            <person name="Marcet-Houben M."/>
            <person name="Polaino S."/>
            <person name="Salamov A."/>
            <person name="Villalobos J.M."/>
            <person name="Alvarez M.I."/>
            <person name="Avalos J."/>
            <person name="Benito E.P."/>
            <person name="Benoit I."/>
            <person name="Burger G."/>
            <person name="Camino L.P."/>
            <person name="Canovas D."/>
            <person name="Cerda-Olmedo E."/>
            <person name="Cheng J.-F."/>
            <person name="Dominguez A."/>
            <person name="Elias M."/>
            <person name="Eslava A.P."/>
            <person name="Glaser F."/>
            <person name="Grimwood J."/>
            <person name="Gutierrez G."/>
            <person name="Heitman J."/>
            <person name="Henrissat B."/>
            <person name="Iturriaga E.A."/>
            <person name="Lang B.F."/>
            <person name="Lavin J.L."/>
            <person name="Lee S."/>
            <person name="Li W."/>
            <person name="Lindquist E."/>
            <person name="Lopez-Garcia S."/>
            <person name="Luque E.M."/>
            <person name="Marcos A.T."/>
            <person name="Martin J."/>
            <person name="Mccluskey K."/>
            <person name="Medina H.R."/>
            <person name="Miralles-Duran A."/>
            <person name="Miyazaki A."/>
            <person name="Munoz-Torres E."/>
            <person name="Oguiza J.A."/>
            <person name="Ohm R."/>
            <person name="Olmedo M."/>
            <person name="Orejas M."/>
            <person name="Ortiz-Castellanos L."/>
            <person name="Pisabarro A.G."/>
            <person name="Rodriguez-Romero J."/>
            <person name="Ruiz-Herrera J."/>
            <person name="Ruiz-Vazquez R."/>
            <person name="Sanz C."/>
            <person name="Schackwitz W."/>
            <person name="Schmutz J."/>
            <person name="Shahriari M."/>
            <person name="Shelest E."/>
            <person name="Silva-Franco F."/>
            <person name="Soanes D."/>
            <person name="Syed K."/>
            <person name="Tagua V.G."/>
            <person name="Talbot N.J."/>
            <person name="Thon M."/>
            <person name="De Vries R.P."/>
            <person name="Wiebenga A."/>
            <person name="Yadav J.S."/>
            <person name="Braun E.L."/>
            <person name="Baker S."/>
            <person name="Garre V."/>
            <person name="Horwitz B."/>
            <person name="Torres-Martinez S."/>
            <person name="Idnurm A."/>
            <person name="Herrera-Estrella A."/>
            <person name="Gabaldon T."/>
            <person name="Grigoriev I.V."/>
        </authorList>
    </citation>
    <scope>NUCLEOTIDE SEQUENCE [LARGE SCALE GENOMIC DNA]</scope>
    <source>
        <strain evidence="5 6">CBS 277.49</strain>
    </source>
</reference>
<dbReference type="InterPro" id="IPR036397">
    <property type="entry name" value="RNaseH_sf"/>
</dbReference>
<keyword evidence="3" id="KW-0378">Hydrolase</keyword>
<protein>
    <recommendedName>
        <fullName evidence="7">3'-5' exonuclease domain-containing protein</fullName>
    </recommendedName>
</protein>
<keyword evidence="6" id="KW-1185">Reference proteome</keyword>
<dbReference type="Proteomes" id="UP000077051">
    <property type="component" value="Unassembled WGS sequence"/>
</dbReference>
<dbReference type="Gene3D" id="3.30.420.10">
    <property type="entry name" value="Ribonuclease H-like superfamily/Ribonuclease H"/>
    <property type="match status" value="2"/>
</dbReference>
<dbReference type="InterPro" id="IPR051132">
    <property type="entry name" value="3-5_Exonuclease_domain"/>
</dbReference>
<keyword evidence="1" id="KW-0540">Nuclease</keyword>
<evidence type="ECO:0000256" key="3">
    <source>
        <dbReference type="ARBA" id="ARBA00022801"/>
    </source>
</evidence>
<gene>
    <name evidence="5" type="ORF">MUCCIDRAFT_113596</name>
</gene>
<evidence type="ECO:0008006" key="7">
    <source>
        <dbReference type="Google" id="ProtNLM"/>
    </source>
</evidence>
<dbReference type="STRING" id="747725.A0A168IN52"/>
<dbReference type="EMBL" id="AMYB01000007">
    <property type="protein sequence ID" value="OAD00142.1"/>
    <property type="molecule type" value="Genomic_DNA"/>
</dbReference>
<evidence type="ECO:0000256" key="2">
    <source>
        <dbReference type="ARBA" id="ARBA00022723"/>
    </source>
</evidence>
<dbReference type="AlphaFoldDB" id="A0A168IN52"/>